<evidence type="ECO:0000256" key="9">
    <source>
        <dbReference type="SAM" id="MobiDB-lite"/>
    </source>
</evidence>
<keyword evidence="5 10" id="KW-0472">Membrane</keyword>
<evidence type="ECO:0000259" key="11">
    <source>
        <dbReference type="Pfam" id="PF05279"/>
    </source>
</evidence>
<keyword evidence="6" id="KW-1015">Disulfide bond</keyword>
<dbReference type="AlphaFoldDB" id="A0A6P5LMQ2"/>
<evidence type="ECO:0000256" key="4">
    <source>
        <dbReference type="ARBA" id="ARBA00022989"/>
    </source>
</evidence>
<dbReference type="GeneID" id="110219026"/>
<protein>
    <submittedName>
        <fullName evidence="13">Aspartyl/asparaginyl beta-hydroxylase isoform X9</fullName>
    </submittedName>
</protein>
<dbReference type="InterPro" id="IPR007943">
    <property type="entry name" value="Asp-B-hydro/Triadin_dom"/>
</dbReference>
<organism evidence="12 13">
    <name type="scientific">Phascolarctos cinereus</name>
    <name type="common">Koala</name>
    <dbReference type="NCBI Taxonomy" id="38626"/>
    <lineage>
        <taxon>Eukaryota</taxon>
        <taxon>Metazoa</taxon>
        <taxon>Chordata</taxon>
        <taxon>Craniata</taxon>
        <taxon>Vertebrata</taxon>
        <taxon>Euteleostomi</taxon>
        <taxon>Mammalia</taxon>
        <taxon>Metatheria</taxon>
        <taxon>Diprotodontia</taxon>
        <taxon>Phascolarctidae</taxon>
        <taxon>Phascolarctos</taxon>
    </lineage>
</organism>
<evidence type="ECO:0000256" key="5">
    <source>
        <dbReference type="ARBA" id="ARBA00023136"/>
    </source>
</evidence>
<feature type="domain" description="Aspartyl beta-hydroxylase/Triadin" evidence="11">
    <location>
        <begin position="14"/>
        <end position="79"/>
    </location>
</feature>
<evidence type="ECO:0000256" key="6">
    <source>
        <dbReference type="ARBA" id="ARBA00023157"/>
    </source>
</evidence>
<keyword evidence="4 10" id="KW-1133">Transmembrane helix</keyword>
<sequence>MNEDKEAKHGGHKNGKKEGLSGSSFFTWFMVIALLGVWTSVAVVWFDLVDYEEVLGKLGIYDADDDGDFDVDDAKVLLEEPGGVAKRKAKAKVKEVIKEELKKGKEKPESKKENKNEDKKKGKKEKDDWKDKFAADSDKSKKEFSKGKKDREKEKIGLEKSAKNKEIMKRSVSGKDASTKMASRHKEEKKGDKSTSKLGNLAKGQDRKKKN</sequence>
<evidence type="ECO:0000313" key="13">
    <source>
        <dbReference type="RefSeq" id="XP_020857769.1"/>
    </source>
</evidence>
<proteinExistence type="predicted"/>
<feature type="transmembrane region" description="Helical" evidence="10">
    <location>
        <begin position="25"/>
        <end position="48"/>
    </location>
</feature>
<dbReference type="InterPro" id="IPR039038">
    <property type="entry name" value="ASPH"/>
</dbReference>
<dbReference type="PANTHER" id="PTHR12366:SF29">
    <property type="entry name" value="ASPARTYL BETA-HYDROXYLASE, ISOFORM L"/>
    <property type="match status" value="1"/>
</dbReference>
<dbReference type="CTD" id="444"/>
<dbReference type="Pfam" id="PF05279">
    <property type="entry name" value="Asp-B-Hydro_N"/>
    <property type="match status" value="1"/>
</dbReference>
<keyword evidence="12" id="KW-1185">Reference proteome</keyword>
<name>A0A6P5LMQ2_PHACI</name>
<evidence type="ECO:0000313" key="12">
    <source>
        <dbReference type="Proteomes" id="UP000515140"/>
    </source>
</evidence>
<dbReference type="Proteomes" id="UP000515140">
    <property type="component" value="Unplaced"/>
</dbReference>
<evidence type="ECO:0000256" key="10">
    <source>
        <dbReference type="SAM" id="Phobius"/>
    </source>
</evidence>
<dbReference type="PANTHER" id="PTHR12366">
    <property type="entry name" value="ASPARTYL/ASPARAGINYL BETA-HYDROXYLASE"/>
    <property type="match status" value="1"/>
</dbReference>
<keyword evidence="7" id="KW-0325">Glycoprotein</keyword>
<keyword evidence="3 10" id="KW-0812">Transmembrane</keyword>
<dbReference type="GO" id="GO:0016020">
    <property type="term" value="C:membrane"/>
    <property type="evidence" value="ECO:0007669"/>
    <property type="project" value="UniProtKB-SubCell"/>
</dbReference>
<feature type="region of interest" description="Disordered" evidence="9">
    <location>
        <begin position="99"/>
        <end position="211"/>
    </location>
</feature>
<feature type="compositionally biased region" description="Basic and acidic residues" evidence="9">
    <location>
        <begin position="184"/>
        <end position="195"/>
    </location>
</feature>
<feature type="compositionally biased region" description="Basic and acidic residues" evidence="9">
    <location>
        <begin position="99"/>
        <end position="169"/>
    </location>
</feature>
<evidence type="ECO:0000256" key="3">
    <source>
        <dbReference type="ARBA" id="ARBA00022692"/>
    </source>
</evidence>
<accession>A0A6P5LMQ2</accession>
<evidence type="ECO:0000256" key="2">
    <source>
        <dbReference type="ARBA" id="ARBA00022553"/>
    </source>
</evidence>
<reference evidence="13" key="1">
    <citation type="submission" date="2025-08" db="UniProtKB">
        <authorList>
            <consortium name="RefSeq"/>
        </authorList>
    </citation>
    <scope>IDENTIFICATION</scope>
    <source>
        <tissue evidence="13">Spleen</tissue>
    </source>
</reference>
<evidence type="ECO:0000256" key="8">
    <source>
        <dbReference type="ARBA" id="ARBA00037847"/>
    </source>
</evidence>
<dbReference type="RefSeq" id="XP_020857769.1">
    <property type="nucleotide sequence ID" value="XM_021002110.1"/>
</dbReference>
<keyword evidence="2" id="KW-0597">Phosphoprotein</keyword>
<evidence type="ECO:0000256" key="7">
    <source>
        <dbReference type="ARBA" id="ARBA00023180"/>
    </source>
</evidence>
<evidence type="ECO:0000256" key="1">
    <source>
        <dbReference type="ARBA" id="ARBA00004606"/>
    </source>
</evidence>
<dbReference type="GO" id="GO:0005783">
    <property type="term" value="C:endoplasmic reticulum"/>
    <property type="evidence" value="ECO:0007669"/>
    <property type="project" value="TreeGrafter"/>
</dbReference>
<gene>
    <name evidence="13" type="primary">ASPH</name>
</gene>
<comment type="subcellular location">
    <subcellularLocation>
        <location evidence="8">Endomembrane system</location>
        <topology evidence="8">Single-pass membrane protein</topology>
    </subcellularLocation>
    <subcellularLocation>
        <location evidence="1">Membrane</location>
        <topology evidence="1">Single-pass type II membrane protein</topology>
    </subcellularLocation>
</comment>
<dbReference type="GO" id="GO:0062101">
    <property type="term" value="F:peptidyl-aspartic acid 3-dioxygenase activity"/>
    <property type="evidence" value="ECO:0007669"/>
    <property type="project" value="InterPro"/>
</dbReference>